<dbReference type="InterPro" id="IPR052418">
    <property type="entry name" value="Apolipoprotein_B"/>
</dbReference>
<accession>A0ABD0NTU3</accession>
<keyword evidence="4" id="KW-1185">Reference proteome</keyword>
<protein>
    <recommendedName>
        <fullName evidence="2">Vitellogenin domain-containing protein</fullName>
    </recommendedName>
</protein>
<gene>
    <name evidence="3" type="ORF">M9458_041061</name>
</gene>
<evidence type="ECO:0000313" key="3">
    <source>
        <dbReference type="EMBL" id="KAL0165308.1"/>
    </source>
</evidence>
<reference evidence="3 4" key="1">
    <citation type="submission" date="2024-05" db="EMBL/GenBank/DDBJ databases">
        <title>Genome sequencing and assembly of Indian major carp, Cirrhinus mrigala (Hamilton, 1822).</title>
        <authorList>
            <person name="Mohindra V."/>
            <person name="Chowdhury L.M."/>
            <person name="Lal K."/>
            <person name="Jena J.K."/>
        </authorList>
    </citation>
    <scope>NUCLEOTIDE SEQUENCE [LARGE SCALE GENOMIC DNA]</scope>
    <source>
        <strain evidence="3">CM1030</strain>
        <tissue evidence="3">Blood</tissue>
    </source>
</reference>
<feature type="domain" description="Vitellogenin" evidence="2">
    <location>
        <begin position="1"/>
        <end position="363"/>
    </location>
</feature>
<dbReference type="SMART" id="SM01169">
    <property type="entry name" value="DUF1943"/>
    <property type="match status" value="1"/>
</dbReference>
<dbReference type="InterPro" id="IPR015819">
    <property type="entry name" value="Lipid_transp_b-sht_shell"/>
</dbReference>
<dbReference type="AlphaFoldDB" id="A0ABD0NTU3"/>
<dbReference type="PANTHER" id="PTHR13769:SF5">
    <property type="entry name" value="APOLIPOPROTEIN B-100-RELATED"/>
    <property type="match status" value="1"/>
</dbReference>
<dbReference type="Gene3D" id="1.25.10.20">
    <property type="entry name" value="Vitellinogen, superhelical"/>
    <property type="match status" value="1"/>
</dbReference>
<dbReference type="PROSITE" id="PS51211">
    <property type="entry name" value="VITELLOGENIN"/>
    <property type="match status" value="1"/>
</dbReference>
<proteinExistence type="predicted"/>
<dbReference type="Pfam" id="PF09172">
    <property type="entry name" value="Vit_open_b-sht"/>
    <property type="match status" value="1"/>
</dbReference>
<organism evidence="3 4">
    <name type="scientific">Cirrhinus mrigala</name>
    <name type="common">Mrigala</name>
    <dbReference type="NCBI Taxonomy" id="683832"/>
    <lineage>
        <taxon>Eukaryota</taxon>
        <taxon>Metazoa</taxon>
        <taxon>Chordata</taxon>
        <taxon>Craniata</taxon>
        <taxon>Vertebrata</taxon>
        <taxon>Euteleostomi</taxon>
        <taxon>Actinopterygii</taxon>
        <taxon>Neopterygii</taxon>
        <taxon>Teleostei</taxon>
        <taxon>Ostariophysi</taxon>
        <taxon>Cypriniformes</taxon>
        <taxon>Cyprinidae</taxon>
        <taxon>Labeoninae</taxon>
        <taxon>Labeonini</taxon>
        <taxon>Cirrhinus</taxon>
    </lineage>
</organism>
<evidence type="ECO:0000313" key="4">
    <source>
        <dbReference type="Proteomes" id="UP001529510"/>
    </source>
</evidence>
<comment type="caution">
    <text evidence="3">The sequence shown here is derived from an EMBL/GenBank/DDBJ whole genome shotgun (WGS) entry which is preliminary data.</text>
</comment>
<dbReference type="InterPro" id="IPR001747">
    <property type="entry name" value="Vitellogenin_N"/>
</dbReference>
<sequence length="592" mass="65504">VDMSPIQDKDAALVVLKELSGLSKTNDGHKRAYLAHKLVAVIRKLEAETLTAAIPEALEISRPLTYQALLQCGTPECSSAIMQIFRTFDKSSVEIDAAVYSMGMISQSSRVLVKEMLAMAKFKPTKPIYYALSNAVKRFYETNGVTSEIQAVADYALEQIGDCTGDQEHIFLSLRVIGNMVVALGAARPALHSAVIQCINQPNASPSVQQAAIQVYRQVPVPVEGREVLMHAVLDRDASVQKRVAAYLILMKNPKPAELAQLAAAVHVEENHQVKSFVISHITNILSSAESETLDLRQKVQEAFQGNEIGMIMESTKLSRYYRLGSLEGNTIFESSNELPREVMLEMTLNAVGFDIDFIEIGMEGKGFEPIVEALFGDDGFFPDTVMKTTLYATDHMPAQLIEVLDSVLPLMTNDREKEQATQNIVKEISQNFNKLIENLKAQETPETMVYLKLLGAELGYLDTKDGKMIHDLLKMIPTDLFLHYIFMDNEFYLPTGAGFPLRVALSGTFTPGIKGGLSFNPGMKEFAFRLSAGIDFVIEIGTHFPDYVLSGLEMHTNIYHESGLRAKLSMTNNQLKLSIPAPEPTELINVT</sequence>
<dbReference type="InterPro" id="IPR015255">
    <property type="entry name" value="Vitellinogen_open_b-sht"/>
</dbReference>
<feature type="non-terminal residue" evidence="3">
    <location>
        <position position="1"/>
    </location>
</feature>
<dbReference type="SUPFAM" id="SSF56968">
    <property type="entry name" value="Lipovitellin-phosvitin complex, beta-sheet shell regions"/>
    <property type="match status" value="1"/>
</dbReference>
<dbReference type="Proteomes" id="UP001529510">
    <property type="component" value="Unassembled WGS sequence"/>
</dbReference>
<dbReference type="SUPFAM" id="SSF48431">
    <property type="entry name" value="Lipovitellin-phosvitin complex, superhelical domain"/>
    <property type="match status" value="1"/>
</dbReference>
<evidence type="ECO:0000259" key="2">
    <source>
        <dbReference type="PROSITE" id="PS51211"/>
    </source>
</evidence>
<dbReference type="PANTHER" id="PTHR13769">
    <property type="entry name" value="APOLIPOPROTEIN B"/>
    <property type="match status" value="1"/>
</dbReference>
<dbReference type="Pfam" id="PF01347">
    <property type="entry name" value="Vitellogenin_N"/>
    <property type="match status" value="1"/>
</dbReference>
<dbReference type="InterPro" id="IPR011030">
    <property type="entry name" value="Lipovitellin_superhlx_dom"/>
</dbReference>
<comment type="caution">
    <text evidence="1">Lacks conserved residue(s) required for the propagation of feature annotation.</text>
</comment>
<evidence type="ECO:0000256" key="1">
    <source>
        <dbReference type="PROSITE-ProRule" id="PRU00557"/>
    </source>
</evidence>
<dbReference type="EMBL" id="JAMKFB020000020">
    <property type="protein sequence ID" value="KAL0165308.1"/>
    <property type="molecule type" value="Genomic_DNA"/>
</dbReference>
<name>A0ABD0NTU3_CIRMR</name>